<organism evidence="8 9">
    <name type="scientific">Taibaiella chishuiensis</name>
    <dbReference type="NCBI Taxonomy" id="1434707"/>
    <lineage>
        <taxon>Bacteria</taxon>
        <taxon>Pseudomonadati</taxon>
        <taxon>Bacteroidota</taxon>
        <taxon>Chitinophagia</taxon>
        <taxon>Chitinophagales</taxon>
        <taxon>Chitinophagaceae</taxon>
        <taxon>Taibaiella</taxon>
    </lineage>
</organism>
<dbReference type="Pfam" id="PF13091">
    <property type="entry name" value="PLDc_2"/>
    <property type="match status" value="1"/>
</dbReference>
<dbReference type="PANTHER" id="PTHR43856">
    <property type="entry name" value="CARDIOLIPIN HYDROLASE"/>
    <property type="match status" value="1"/>
</dbReference>
<comment type="catalytic activity">
    <reaction evidence="1">
        <text>a 1,2-diacyl-sn-glycero-3-phosphocholine + H2O = a 1,2-diacyl-sn-glycero-3-phosphate + choline + H(+)</text>
        <dbReference type="Rhea" id="RHEA:14445"/>
        <dbReference type="ChEBI" id="CHEBI:15354"/>
        <dbReference type="ChEBI" id="CHEBI:15377"/>
        <dbReference type="ChEBI" id="CHEBI:15378"/>
        <dbReference type="ChEBI" id="CHEBI:57643"/>
        <dbReference type="ChEBI" id="CHEBI:58608"/>
        <dbReference type="EC" id="3.1.4.4"/>
    </reaction>
</comment>
<keyword evidence="6" id="KW-0443">Lipid metabolism</keyword>
<accession>A0A2P8D4U1</accession>
<dbReference type="PROSITE" id="PS50035">
    <property type="entry name" value="PLD"/>
    <property type="match status" value="1"/>
</dbReference>
<dbReference type="SMART" id="SM00155">
    <property type="entry name" value="PLDc"/>
    <property type="match status" value="2"/>
</dbReference>
<evidence type="ECO:0000313" key="8">
    <source>
        <dbReference type="EMBL" id="PSK92225.1"/>
    </source>
</evidence>
<dbReference type="Proteomes" id="UP000240572">
    <property type="component" value="Unassembled WGS sequence"/>
</dbReference>
<dbReference type="PANTHER" id="PTHR43856:SF1">
    <property type="entry name" value="MITOCHONDRIAL CARDIOLIPIN HYDROLASE"/>
    <property type="match status" value="1"/>
</dbReference>
<evidence type="ECO:0000313" key="9">
    <source>
        <dbReference type="Proteomes" id="UP000240572"/>
    </source>
</evidence>
<evidence type="ECO:0000259" key="7">
    <source>
        <dbReference type="PROSITE" id="PS50035"/>
    </source>
</evidence>
<dbReference type="OrthoDB" id="1490185at2"/>
<dbReference type="GO" id="GO:0006793">
    <property type="term" value="P:phosphorus metabolic process"/>
    <property type="evidence" value="ECO:0007669"/>
    <property type="project" value="UniProtKB-ARBA"/>
</dbReference>
<dbReference type="InterPro" id="IPR025202">
    <property type="entry name" value="PLD-like_dom"/>
</dbReference>
<dbReference type="RefSeq" id="WP_106523285.1">
    <property type="nucleotide sequence ID" value="NZ_PYGD01000004.1"/>
</dbReference>
<evidence type="ECO:0000256" key="3">
    <source>
        <dbReference type="ARBA" id="ARBA00012027"/>
    </source>
</evidence>
<dbReference type="InterPro" id="IPR001736">
    <property type="entry name" value="PLipase_D/transphosphatidylase"/>
</dbReference>
<reference evidence="8 9" key="1">
    <citation type="submission" date="2018-03" db="EMBL/GenBank/DDBJ databases">
        <title>Genomic Encyclopedia of Type Strains, Phase III (KMG-III): the genomes of soil and plant-associated and newly described type strains.</title>
        <authorList>
            <person name="Whitman W."/>
        </authorList>
    </citation>
    <scope>NUCLEOTIDE SEQUENCE [LARGE SCALE GENOMIC DNA]</scope>
    <source>
        <strain evidence="8 9">CGMCC 1.12700</strain>
    </source>
</reference>
<evidence type="ECO:0000256" key="2">
    <source>
        <dbReference type="ARBA" id="ARBA00008664"/>
    </source>
</evidence>
<evidence type="ECO:0000256" key="4">
    <source>
        <dbReference type="ARBA" id="ARBA00022801"/>
    </source>
</evidence>
<dbReference type="SUPFAM" id="SSF56024">
    <property type="entry name" value="Phospholipase D/nuclease"/>
    <property type="match status" value="2"/>
</dbReference>
<dbReference type="Gene3D" id="3.30.870.10">
    <property type="entry name" value="Endonuclease Chain A"/>
    <property type="match status" value="2"/>
</dbReference>
<dbReference type="EC" id="3.1.4.4" evidence="3"/>
<keyword evidence="5" id="KW-0442">Lipid degradation</keyword>
<dbReference type="InterPro" id="IPR051406">
    <property type="entry name" value="PLD_domain"/>
</dbReference>
<proteinExistence type="inferred from homology"/>
<gene>
    <name evidence="8" type="ORF">B0I18_104324</name>
</gene>
<dbReference type="GO" id="GO:0016891">
    <property type="term" value="F:RNA endonuclease activity producing 5'-phosphomonoesters, hydrolytic mechanism"/>
    <property type="evidence" value="ECO:0007669"/>
    <property type="project" value="TreeGrafter"/>
</dbReference>
<dbReference type="GO" id="GO:0016042">
    <property type="term" value="P:lipid catabolic process"/>
    <property type="evidence" value="ECO:0007669"/>
    <property type="project" value="UniProtKB-KW"/>
</dbReference>
<evidence type="ECO:0000256" key="1">
    <source>
        <dbReference type="ARBA" id="ARBA00000798"/>
    </source>
</evidence>
<comment type="caution">
    <text evidence="8">The sequence shown here is derived from an EMBL/GenBank/DDBJ whole genome shotgun (WGS) entry which is preliminary data.</text>
</comment>
<dbReference type="AlphaFoldDB" id="A0A2P8D4U1"/>
<dbReference type="EMBL" id="PYGD01000004">
    <property type="protein sequence ID" value="PSK92225.1"/>
    <property type="molecule type" value="Genomic_DNA"/>
</dbReference>
<comment type="similarity">
    <text evidence="2">Belongs to the phospholipase D family.</text>
</comment>
<name>A0A2P8D4U1_9BACT</name>
<keyword evidence="4" id="KW-0378">Hydrolase</keyword>
<dbReference type="GO" id="GO:0004630">
    <property type="term" value="F:phospholipase D activity"/>
    <property type="evidence" value="ECO:0007669"/>
    <property type="project" value="UniProtKB-EC"/>
</dbReference>
<keyword evidence="9" id="KW-1185">Reference proteome</keyword>
<feature type="domain" description="PLD phosphodiesterase" evidence="7">
    <location>
        <begin position="136"/>
        <end position="163"/>
    </location>
</feature>
<evidence type="ECO:0000256" key="5">
    <source>
        <dbReference type="ARBA" id="ARBA00022963"/>
    </source>
</evidence>
<protein>
    <recommendedName>
        <fullName evidence="3">phospholipase D</fullName>
        <ecNumber evidence="3">3.1.4.4</ecNumber>
    </recommendedName>
</protein>
<sequence>MEKIIQHQDPFCSGAFILNPNQEGYVPFKDNSLIYLTQENNEGLKRQILKLIDESQFVLKICSFIITDKEVFNAILNKAKQHRTAIFILTQLDDSKLKNTSELSNYLTEEELKENTVQAHLYCIKTLYDNGVHVRAATTAHAKFIVSDRSIGFLTSANLTTPSLVLNTETGVYLNQTDAMDLDKLFDVIFQRGTRYRQYITATKKKNFIGQSDLNISKEQLPNTEHALIRYTYEQLTHNLYEEIVGMICLAEKYIYLSTYSIVGLENLPEFQDAITNAIARNIRIYVFCRGMNYRNDHLKACEWLNRAGCHIYADLYNHSKGIISESKGMIFTANIDGNHGLINGFEVGYILNEQQRMMMFELHKYLISSSVYIFTANPIRQHFFDTYSSYEKTKGISAPVFPQQISITMRSGLSVNHAELLERPVFYAQTKDQKFLQAGASLYKCNYHDGTFHLISKEIMKYDIEKYILKYFNLKIQFN</sequence>
<evidence type="ECO:0000256" key="6">
    <source>
        <dbReference type="ARBA" id="ARBA00023098"/>
    </source>
</evidence>